<evidence type="ECO:0000313" key="8">
    <source>
        <dbReference type="EMBL" id="EIJ33592.1"/>
    </source>
</evidence>
<evidence type="ECO:0000313" key="9">
    <source>
        <dbReference type="Proteomes" id="UP000005317"/>
    </source>
</evidence>
<dbReference type="GO" id="GO:0055085">
    <property type="term" value="P:transmembrane transport"/>
    <property type="evidence" value="ECO:0007669"/>
    <property type="project" value="InterPro"/>
</dbReference>
<dbReference type="Pfam" id="PF00950">
    <property type="entry name" value="ABC-3"/>
    <property type="match status" value="2"/>
</dbReference>
<evidence type="ECO:0000256" key="2">
    <source>
        <dbReference type="ARBA" id="ARBA00008034"/>
    </source>
</evidence>
<organism evidence="8 9">
    <name type="scientific">Thiothrix nivea (strain ATCC 35100 / DSM 5205 / JP2)</name>
    <dbReference type="NCBI Taxonomy" id="870187"/>
    <lineage>
        <taxon>Bacteria</taxon>
        <taxon>Pseudomonadati</taxon>
        <taxon>Pseudomonadota</taxon>
        <taxon>Gammaproteobacteria</taxon>
        <taxon>Thiotrichales</taxon>
        <taxon>Thiotrichaceae</taxon>
        <taxon>Thiothrix</taxon>
    </lineage>
</organism>
<evidence type="ECO:0000256" key="4">
    <source>
        <dbReference type="ARBA" id="ARBA00022989"/>
    </source>
</evidence>
<dbReference type="GO" id="GO:0043190">
    <property type="term" value="C:ATP-binding cassette (ABC) transporter complex"/>
    <property type="evidence" value="ECO:0007669"/>
    <property type="project" value="InterPro"/>
</dbReference>
<keyword evidence="5 7" id="KW-0472">Membrane</keyword>
<accession>A0A656HBR2</accession>
<evidence type="ECO:0000256" key="5">
    <source>
        <dbReference type="ARBA" id="ARBA00023136"/>
    </source>
</evidence>
<feature type="transmembrane region" description="Helical" evidence="7">
    <location>
        <begin position="137"/>
        <end position="155"/>
    </location>
</feature>
<sequence>MDWTLQFSILAPAFVAGVLVLATHIPLGREVLCRGIIFIDLAIAQIAGLGVIAAHSFGWEVHGWETQLIALSAALAGAWLLGWAETRLKQQQEALIGIVFVLAATGGLLLLANNPHGGEHLRELLAGQILWVNWPDLIPLAVLAAAYWLLAWLKPQWLPRLFARQTFYLLFAVVITFAAQVVGVYLVFASLVIPAFAVWREQAGSLRDAFALGLLGYAAGIMVSAWLDLPTGASIVWFLALAGLGYRLIGSRA</sequence>
<feature type="transmembrane region" description="Helical" evidence="7">
    <location>
        <begin position="234"/>
        <end position="250"/>
    </location>
</feature>
<feature type="transmembrane region" description="Helical" evidence="7">
    <location>
        <begin position="64"/>
        <end position="82"/>
    </location>
</feature>
<protein>
    <submittedName>
        <fullName evidence="8">ABC-type transporter, integral membrane subunit</fullName>
    </submittedName>
</protein>
<keyword evidence="3 6" id="KW-0812">Transmembrane</keyword>
<dbReference type="EMBL" id="JH651384">
    <property type="protein sequence ID" value="EIJ33592.1"/>
    <property type="molecule type" value="Genomic_DNA"/>
</dbReference>
<dbReference type="Proteomes" id="UP000005317">
    <property type="component" value="Unassembled WGS sequence"/>
</dbReference>
<feature type="transmembrane region" description="Helical" evidence="7">
    <location>
        <begin position="167"/>
        <end position="197"/>
    </location>
</feature>
<feature type="transmembrane region" description="Helical" evidence="7">
    <location>
        <begin position="6"/>
        <end position="25"/>
    </location>
</feature>
<dbReference type="InterPro" id="IPR001626">
    <property type="entry name" value="ABC_TroCD"/>
</dbReference>
<dbReference type="InterPro" id="IPR037294">
    <property type="entry name" value="ABC_BtuC-like"/>
</dbReference>
<dbReference type="SUPFAM" id="SSF81345">
    <property type="entry name" value="ABC transporter involved in vitamin B12 uptake, BtuC"/>
    <property type="match status" value="1"/>
</dbReference>
<proteinExistence type="inferred from homology"/>
<dbReference type="RefSeq" id="WP_002707543.1">
    <property type="nucleotide sequence ID" value="NZ_JH651384.1"/>
</dbReference>
<dbReference type="GO" id="GO:0010043">
    <property type="term" value="P:response to zinc ion"/>
    <property type="evidence" value="ECO:0007669"/>
    <property type="project" value="TreeGrafter"/>
</dbReference>
<dbReference type="PANTHER" id="PTHR30477:SF19">
    <property type="entry name" value="METAL ABC TRANSPORTER PERMEASE"/>
    <property type="match status" value="1"/>
</dbReference>
<feature type="transmembrane region" description="Helical" evidence="7">
    <location>
        <begin position="209"/>
        <end position="227"/>
    </location>
</feature>
<evidence type="ECO:0000256" key="7">
    <source>
        <dbReference type="SAM" id="Phobius"/>
    </source>
</evidence>
<feature type="transmembrane region" description="Helical" evidence="7">
    <location>
        <begin position="37"/>
        <end position="58"/>
    </location>
</feature>
<evidence type="ECO:0000256" key="1">
    <source>
        <dbReference type="ARBA" id="ARBA00004141"/>
    </source>
</evidence>
<comment type="subcellular location">
    <subcellularLocation>
        <location evidence="6">Cell membrane</location>
        <topology evidence="6">Multi-pass membrane protein</topology>
    </subcellularLocation>
    <subcellularLocation>
        <location evidence="1">Membrane</location>
        <topology evidence="1">Multi-pass membrane protein</topology>
    </subcellularLocation>
</comment>
<comment type="similarity">
    <text evidence="2 6">Belongs to the ABC-3 integral membrane protein family.</text>
</comment>
<name>A0A656HBR2_THINJ</name>
<dbReference type="OrthoDB" id="14209at2"/>
<dbReference type="PANTHER" id="PTHR30477">
    <property type="entry name" value="ABC-TRANSPORTER METAL-BINDING PROTEIN"/>
    <property type="match status" value="1"/>
</dbReference>
<evidence type="ECO:0000256" key="6">
    <source>
        <dbReference type="RuleBase" id="RU003943"/>
    </source>
</evidence>
<feature type="transmembrane region" description="Helical" evidence="7">
    <location>
        <begin position="94"/>
        <end position="112"/>
    </location>
</feature>
<reference evidence="9" key="1">
    <citation type="journal article" date="2011" name="Stand. Genomic Sci.">
        <title>Genome sequence of the filamentous, gliding Thiothrix nivea neotype strain (JP2(T)).</title>
        <authorList>
            <person name="Lapidus A."/>
            <person name="Nolan M."/>
            <person name="Lucas S."/>
            <person name="Glavina Del Rio T."/>
            <person name="Tice H."/>
            <person name="Cheng J.F."/>
            <person name="Tapia R."/>
            <person name="Han C."/>
            <person name="Goodwin L."/>
            <person name="Pitluck S."/>
            <person name="Liolios K."/>
            <person name="Pagani I."/>
            <person name="Ivanova N."/>
            <person name="Huntemann M."/>
            <person name="Mavromatis K."/>
            <person name="Mikhailova N."/>
            <person name="Pati A."/>
            <person name="Chen A."/>
            <person name="Palaniappan K."/>
            <person name="Land M."/>
            <person name="Brambilla E.M."/>
            <person name="Rohde M."/>
            <person name="Abt B."/>
            <person name="Verbarg S."/>
            <person name="Goker M."/>
            <person name="Bristow J."/>
            <person name="Eisen J.A."/>
            <person name="Markowitz V."/>
            <person name="Hugenholtz P."/>
            <person name="Kyrpides N.C."/>
            <person name="Klenk H.P."/>
            <person name="Woyke T."/>
        </authorList>
    </citation>
    <scope>NUCLEOTIDE SEQUENCE [LARGE SCALE GENOMIC DNA]</scope>
    <source>
        <strain evidence="9">ATCC 35100 / DSM 5205 / JP2</strain>
    </source>
</reference>
<gene>
    <name evidence="8" type="ORF">Thini_0967</name>
</gene>
<keyword evidence="4 7" id="KW-1133">Transmembrane helix</keyword>
<keyword evidence="6" id="KW-0813">Transport</keyword>
<keyword evidence="9" id="KW-1185">Reference proteome</keyword>
<evidence type="ECO:0000256" key="3">
    <source>
        <dbReference type="ARBA" id="ARBA00022692"/>
    </source>
</evidence>
<dbReference type="AlphaFoldDB" id="A0A656HBR2"/>